<dbReference type="Pfam" id="PF01926">
    <property type="entry name" value="MMR_HSR1"/>
    <property type="match status" value="1"/>
</dbReference>
<dbReference type="InterPro" id="IPR027417">
    <property type="entry name" value="P-loop_NTPase"/>
</dbReference>
<evidence type="ECO:0000259" key="1">
    <source>
        <dbReference type="Pfam" id="PF01926"/>
    </source>
</evidence>
<dbReference type="CDD" id="cd00882">
    <property type="entry name" value="Ras_like_GTPase"/>
    <property type="match status" value="1"/>
</dbReference>
<dbReference type="InterPro" id="IPR006073">
    <property type="entry name" value="GTP-bd"/>
</dbReference>
<dbReference type="Gene3D" id="3.40.50.300">
    <property type="entry name" value="P-loop containing nucleotide triphosphate hydrolases"/>
    <property type="match status" value="1"/>
</dbReference>
<dbReference type="EMBL" id="KZ805371">
    <property type="protein sequence ID" value="PVI00554.1"/>
    <property type="molecule type" value="Genomic_DNA"/>
</dbReference>
<dbReference type="OrthoDB" id="8954335at2759"/>
<gene>
    <name evidence="2" type="ORF">DM02DRAFT_655302</name>
</gene>
<sequence>MKSMENRHLDNFLRFMGHKCSNGKTPLFILVLGMTDSGKSTLIQQCTGATSAQIGHSLQSCTNGLSVHSFMYENHHVLMIDTPGFDDTNRPDIDTLKIVSSYLSASFANNVRLNGIIYLHRISDNRLGNSGLCNLHMFKKLSGKRA</sequence>
<evidence type="ECO:0000313" key="2">
    <source>
        <dbReference type="EMBL" id="PVI00554.1"/>
    </source>
</evidence>
<organism evidence="2 3">
    <name type="scientific">Periconia macrospinosa</name>
    <dbReference type="NCBI Taxonomy" id="97972"/>
    <lineage>
        <taxon>Eukaryota</taxon>
        <taxon>Fungi</taxon>
        <taxon>Dikarya</taxon>
        <taxon>Ascomycota</taxon>
        <taxon>Pezizomycotina</taxon>
        <taxon>Dothideomycetes</taxon>
        <taxon>Pleosporomycetidae</taxon>
        <taxon>Pleosporales</taxon>
        <taxon>Massarineae</taxon>
        <taxon>Periconiaceae</taxon>
        <taxon>Periconia</taxon>
    </lineage>
</organism>
<dbReference type="Proteomes" id="UP000244855">
    <property type="component" value="Unassembled WGS sequence"/>
</dbReference>
<dbReference type="SUPFAM" id="SSF52540">
    <property type="entry name" value="P-loop containing nucleoside triphosphate hydrolases"/>
    <property type="match status" value="1"/>
</dbReference>
<keyword evidence="3" id="KW-1185">Reference proteome</keyword>
<protein>
    <recommendedName>
        <fullName evidence="1">G domain-containing protein</fullName>
    </recommendedName>
</protein>
<name>A0A2V1DTE3_9PLEO</name>
<dbReference type="STRING" id="97972.A0A2V1DTE3"/>
<evidence type="ECO:0000313" key="3">
    <source>
        <dbReference type="Proteomes" id="UP000244855"/>
    </source>
</evidence>
<proteinExistence type="predicted"/>
<feature type="domain" description="G" evidence="1">
    <location>
        <begin position="29"/>
        <end position="93"/>
    </location>
</feature>
<dbReference type="AlphaFoldDB" id="A0A2V1DTE3"/>
<dbReference type="GO" id="GO:0005525">
    <property type="term" value="F:GTP binding"/>
    <property type="evidence" value="ECO:0007669"/>
    <property type="project" value="InterPro"/>
</dbReference>
<reference evidence="2 3" key="1">
    <citation type="journal article" date="2018" name="Sci. Rep.">
        <title>Comparative genomics provides insights into the lifestyle and reveals functional heterogeneity of dark septate endophytic fungi.</title>
        <authorList>
            <person name="Knapp D.G."/>
            <person name="Nemeth J.B."/>
            <person name="Barry K."/>
            <person name="Hainaut M."/>
            <person name="Henrissat B."/>
            <person name="Johnson J."/>
            <person name="Kuo A."/>
            <person name="Lim J.H.P."/>
            <person name="Lipzen A."/>
            <person name="Nolan M."/>
            <person name="Ohm R.A."/>
            <person name="Tamas L."/>
            <person name="Grigoriev I.V."/>
            <person name="Spatafora J.W."/>
            <person name="Nagy L.G."/>
            <person name="Kovacs G.M."/>
        </authorList>
    </citation>
    <scope>NUCLEOTIDE SEQUENCE [LARGE SCALE GENOMIC DNA]</scope>
    <source>
        <strain evidence="2 3">DSE2036</strain>
    </source>
</reference>
<accession>A0A2V1DTE3</accession>